<feature type="compositionally biased region" description="Basic and acidic residues" evidence="1">
    <location>
        <begin position="155"/>
        <end position="172"/>
    </location>
</feature>
<dbReference type="AlphaFoldDB" id="E9I5K4"/>
<organism evidence="2 3">
    <name type="scientific">Daphnia pulex</name>
    <name type="common">Water flea</name>
    <dbReference type="NCBI Taxonomy" id="6669"/>
    <lineage>
        <taxon>Eukaryota</taxon>
        <taxon>Metazoa</taxon>
        <taxon>Ecdysozoa</taxon>
        <taxon>Arthropoda</taxon>
        <taxon>Crustacea</taxon>
        <taxon>Branchiopoda</taxon>
        <taxon>Diplostraca</taxon>
        <taxon>Cladocera</taxon>
        <taxon>Anomopoda</taxon>
        <taxon>Daphniidae</taxon>
        <taxon>Daphnia</taxon>
    </lineage>
</organism>
<protein>
    <submittedName>
        <fullName evidence="2">Uncharacterized protein</fullName>
    </submittedName>
</protein>
<proteinExistence type="predicted"/>
<evidence type="ECO:0000256" key="1">
    <source>
        <dbReference type="SAM" id="MobiDB-lite"/>
    </source>
</evidence>
<feature type="region of interest" description="Disordered" evidence="1">
    <location>
        <begin position="1"/>
        <end position="27"/>
    </location>
</feature>
<dbReference type="InParanoid" id="E9I5K4"/>
<evidence type="ECO:0000313" key="3">
    <source>
        <dbReference type="Proteomes" id="UP000000305"/>
    </source>
</evidence>
<name>E9I5K4_DAPPU</name>
<keyword evidence="3" id="KW-1185">Reference proteome</keyword>
<dbReference type="KEGG" id="dpx:DAPPUDRAFT_123191"/>
<dbReference type="Proteomes" id="UP000000305">
    <property type="component" value="Unassembled WGS sequence"/>
</dbReference>
<sequence>MESGRLFRPLPPVVATDKARDKDSPSLRSSGLIEIRIGMDEAGSNNVPSQVALRLQNATYPKIPRFQNAPFVKDPPFKSVTLKICFTEDVGDESESSMPVVQYLALTESRLMSVKMPKLELILKAPYGHWFFKVYYWMGFGSNSNIPIPTTCTKKIRDPDGQRSGSTDRRDQSWPNAKHPNANASSPESLALPKCL</sequence>
<gene>
    <name evidence="2" type="ORF">DAPPUDRAFT_123191</name>
</gene>
<evidence type="ECO:0000313" key="2">
    <source>
        <dbReference type="EMBL" id="EFX60726.1"/>
    </source>
</evidence>
<accession>E9I5K4</accession>
<dbReference type="EMBL" id="GL735701">
    <property type="protein sequence ID" value="EFX60726.1"/>
    <property type="molecule type" value="Genomic_DNA"/>
</dbReference>
<feature type="region of interest" description="Disordered" evidence="1">
    <location>
        <begin position="151"/>
        <end position="196"/>
    </location>
</feature>
<dbReference type="HOGENOM" id="CLU_1391531_0_0_1"/>
<reference evidence="2 3" key="1">
    <citation type="journal article" date="2011" name="Science">
        <title>The ecoresponsive genome of Daphnia pulex.</title>
        <authorList>
            <person name="Colbourne J.K."/>
            <person name="Pfrender M.E."/>
            <person name="Gilbert D."/>
            <person name="Thomas W.K."/>
            <person name="Tucker A."/>
            <person name="Oakley T.H."/>
            <person name="Tokishita S."/>
            <person name="Aerts A."/>
            <person name="Arnold G.J."/>
            <person name="Basu M.K."/>
            <person name="Bauer D.J."/>
            <person name="Caceres C.E."/>
            <person name="Carmel L."/>
            <person name="Casola C."/>
            <person name="Choi J.H."/>
            <person name="Detter J.C."/>
            <person name="Dong Q."/>
            <person name="Dusheyko S."/>
            <person name="Eads B.D."/>
            <person name="Frohlich T."/>
            <person name="Geiler-Samerotte K.A."/>
            <person name="Gerlach D."/>
            <person name="Hatcher P."/>
            <person name="Jogdeo S."/>
            <person name="Krijgsveld J."/>
            <person name="Kriventseva E.V."/>
            <person name="Kultz D."/>
            <person name="Laforsch C."/>
            <person name="Lindquist E."/>
            <person name="Lopez J."/>
            <person name="Manak J.R."/>
            <person name="Muller J."/>
            <person name="Pangilinan J."/>
            <person name="Patwardhan R.P."/>
            <person name="Pitluck S."/>
            <person name="Pritham E.J."/>
            <person name="Rechtsteiner A."/>
            <person name="Rho M."/>
            <person name="Rogozin I.B."/>
            <person name="Sakarya O."/>
            <person name="Salamov A."/>
            <person name="Schaack S."/>
            <person name="Shapiro H."/>
            <person name="Shiga Y."/>
            <person name="Skalitzky C."/>
            <person name="Smith Z."/>
            <person name="Souvorov A."/>
            <person name="Sung W."/>
            <person name="Tang Z."/>
            <person name="Tsuchiya D."/>
            <person name="Tu H."/>
            <person name="Vos H."/>
            <person name="Wang M."/>
            <person name="Wolf Y.I."/>
            <person name="Yamagata H."/>
            <person name="Yamada T."/>
            <person name="Ye Y."/>
            <person name="Shaw J.R."/>
            <person name="Andrews J."/>
            <person name="Crease T.J."/>
            <person name="Tang H."/>
            <person name="Lucas S.M."/>
            <person name="Robertson H.M."/>
            <person name="Bork P."/>
            <person name="Koonin E.V."/>
            <person name="Zdobnov E.M."/>
            <person name="Grigoriev I.V."/>
            <person name="Lynch M."/>
            <person name="Boore J.L."/>
        </authorList>
    </citation>
    <scope>NUCLEOTIDE SEQUENCE [LARGE SCALE GENOMIC DNA]</scope>
</reference>